<evidence type="ECO:0000313" key="1">
    <source>
        <dbReference type="EMBL" id="QHT32559.1"/>
    </source>
</evidence>
<accession>A0A6C0EW73</accession>
<dbReference type="AlphaFoldDB" id="A0A6C0EW73"/>
<proteinExistence type="predicted"/>
<organism evidence="1">
    <name type="scientific">viral metagenome</name>
    <dbReference type="NCBI Taxonomy" id="1070528"/>
    <lineage>
        <taxon>unclassified sequences</taxon>
        <taxon>metagenomes</taxon>
        <taxon>organismal metagenomes</taxon>
    </lineage>
</organism>
<sequence>MEGYGMNIKNNIVIIVNIINEKNELSIIDIVYNLF</sequence>
<protein>
    <submittedName>
        <fullName evidence="1">Uncharacterized protein</fullName>
    </submittedName>
</protein>
<dbReference type="EMBL" id="MN738944">
    <property type="protein sequence ID" value="QHT32559.1"/>
    <property type="molecule type" value="Genomic_DNA"/>
</dbReference>
<name>A0A6C0EW73_9ZZZZ</name>
<reference evidence="1" key="1">
    <citation type="journal article" date="2020" name="Nature">
        <title>Giant virus diversity and host interactions through global metagenomics.</title>
        <authorList>
            <person name="Schulz F."/>
            <person name="Roux S."/>
            <person name="Paez-Espino D."/>
            <person name="Jungbluth S."/>
            <person name="Walsh D.A."/>
            <person name="Denef V.J."/>
            <person name="McMahon K.D."/>
            <person name="Konstantinidis K.T."/>
            <person name="Eloe-Fadrosh E.A."/>
            <person name="Kyrpides N.C."/>
            <person name="Woyke T."/>
        </authorList>
    </citation>
    <scope>NUCLEOTIDE SEQUENCE</scope>
    <source>
        <strain evidence="1">GVMAG-M-3300009161-30</strain>
    </source>
</reference>